<gene>
    <name evidence="1" type="ORF">D7X32_29535</name>
</gene>
<evidence type="ECO:0008006" key="3">
    <source>
        <dbReference type="Google" id="ProtNLM"/>
    </source>
</evidence>
<dbReference type="AlphaFoldDB" id="A0A3A8K2Z8"/>
<accession>A0A3A8K2Z8</accession>
<dbReference type="Pfam" id="PF19544">
    <property type="entry name" value="DUF6068"/>
    <property type="match status" value="1"/>
</dbReference>
<dbReference type="PROSITE" id="PS51257">
    <property type="entry name" value="PROKAR_LIPOPROTEIN"/>
    <property type="match status" value="1"/>
</dbReference>
<keyword evidence="2" id="KW-1185">Reference proteome</keyword>
<sequence>MQRQSFRQGLIVVAWGALVLLMGCGTSKPRGFSTVTELPPGSTSAQAPTSWQDARVGDRVEYAFHSYRSGSRRGTSGSAGQLFVEVIAVRPPWVWLFIRVTRNDRQPHPHPFLSHGFVLPMRMGQVPVNPPDPIEGGSTSTTRLWTFAAGQHWIARRIARDDSPGDGPTQHRLYATTPGPLYLTNGLLEVHFGAFGVSMSAGHQLALVSFQRGTGTVQGTPPVMGNPWGPGTWYETQERASWGDYLKRVCLGAEQGYLLRKVWEKPRDEVRCDDFQGAEVLALEDALLNLVNNSVYIPTWPPRDYGAPLPRLVRVHLGQESVVAYLEEAPDYRNGGSSWMRSKSYPIDLWSPVLQGLPMEVRFDRLSEGVYQQAGEGGRNYHSDSRLIRWGTWLETPELSTSTR</sequence>
<dbReference type="RefSeq" id="WP_147450314.1">
    <property type="nucleotide sequence ID" value="NZ_RAWE01000142.1"/>
</dbReference>
<comment type="caution">
    <text evidence="1">The sequence shown here is derived from an EMBL/GenBank/DDBJ whole genome shotgun (WGS) entry which is preliminary data.</text>
</comment>
<name>A0A3A8K2Z8_9BACT</name>
<protein>
    <recommendedName>
        <fullName evidence="3">Lipoprotein</fullName>
    </recommendedName>
</protein>
<proteinExistence type="predicted"/>
<dbReference type="InterPro" id="IPR045712">
    <property type="entry name" value="DUF6068"/>
</dbReference>
<dbReference type="OrthoDB" id="5493145at2"/>
<organism evidence="1 2">
    <name type="scientific">Corallococcus carmarthensis</name>
    <dbReference type="NCBI Taxonomy" id="2316728"/>
    <lineage>
        <taxon>Bacteria</taxon>
        <taxon>Pseudomonadati</taxon>
        <taxon>Myxococcota</taxon>
        <taxon>Myxococcia</taxon>
        <taxon>Myxococcales</taxon>
        <taxon>Cystobacterineae</taxon>
        <taxon>Myxococcaceae</taxon>
        <taxon>Corallococcus</taxon>
    </lineage>
</organism>
<dbReference type="EMBL" id="RAWE01000142">
    <property type="protein sequence ID" value="RKG98460.1"/>
    <property type="molecule type" value="Genomic_DNA"/>
</dbReference>
<reference evidence="2" key="1">
    <citation type="submission" date="2018-09" db="EMBL/GenBank/DDBJ databases">
        <authorList>
            <person name="Livingstone P.G."/>
            <person name="Whitworth D.E."/>
        </authorList>
    </citation>
    <scope>NUCLEOTIDE SEQUENCE [LARGE SCALE GENOMIC DNA]</scope>
    <source>
        <strain evidence="2">CA043D</strain>
    </source>
</reference>
<evidence type="ECO:0000313" key="2">
    <source>
        <dbReference type="Proteomes" id="UP000268313"/>
    </source>
</evidence>
<evidence type="ECO:0000313" key="1">
    <source>
        <dbReference type="EMBL" id="RKG98460.1"/>
    </source>
</evidence>
<dbReference type="Proteomes" id="UP000268313">
    <property type="component" value="Unassembled WGS sequence"/>
</dbReference>